<evidence type="ECO:0000313" key="3">
    <source>
        <dbReference type="Proteomes" id="UP000886874"/>
    </source>
</evidence>
<reference evidence="2" key="1">
    <citation type="submission" date="2020-10" db="EMBL/GenBank/DDBJ databases">
        <authorList>
            <person name="Gilroy R."/>
        </authorList>
    </citation>
    <scope>NUCLEOTIDE SEQUENCE</scope>
    <source>
        <strain evidence="2">ChiSjej2B20-13462</strain>
    </source>
</reference>
<gene>
    <name evidence="2" type="ORF">IAA67_09320</name>
</gene>
<proteinExistence type="predicted"/>
<evidence type="ECO:0000256" key="1">
    <source>
        <dbReference type="SAM" id="MobiDB-lite"/>
    </source>
</evidence>
<feature type="region of interest" description="Disordered" evidence="1">
    <location>
        <begin position="31"/>
        <end position="57"/>
    </location>
</feature>
<dbReference type="AlphaFoldDB" id="A0A9D0Z7D7"/>
<accession>A0A9D0Z7D7</accession>
<protein>
    <submittedName>
        <fullName evidence="2">Uncharacterized protein</fullName>
    </submittedName>
</protein>
<sequence>MRQIHGSTQVRRPSKHTTCKFFLQDQVRARRGERSELTMQETAKLLDSSCRPGKSQK</sequence>
<comment type="caution">
    <text evidence="2">The sequence shown here is derived from an EMBL/GenBank/DDBJ whole genome shotgun (WGS) entry which is preliminary data.</text>
</comment>
<reference evidence="2" key="2">
    <citation type="journal article" date="2021" name="PeerJ">
        <title>Extensive microbial diversity within the chicken gut microbiome revealed by metagenomics and culture.</title>
        <authorList>
            <person name="Gilroy R."/>
            <person name="Ravi A."/>
            <person name="Getino M."/>
            <person name="Pursley I."/>
            <person name="Horton D.L."/>
            <person name="Alikhan N.F."/>
            <person name="Baker D."/>
            <person name="Gharbi K."/>
            <person name="Hall N."/>
            <person name="Watson M."/>
            <person name="Adriaenssens E.M."/>
            <person name="Foster-Nyarko E."/>
            <person name="Jarju S."/>
            <person name="Secka A."/>
            <person name="Antonio M."/>
            <person name="Oren A."/>
            <person name="Chaudhuri R.R."/>
            <person name="La Ragione R."/>
            <person name="Hildebrand F."/>
            <person name="Pallen M.J."/>
        </authorList>
    </citation>
    <scope>NUCLEOTIDE SEQUENCE</scope>
    <source>
        <strain evidence="2">ChiSjej2B20-13462</strain>
    </source>
</reference>
<name>A0A9D0Z7D7_9FIRM</name>
<organism evidence="2 3">
    <name type="scientific">Candidatus Avoscillospira stercorigallinarum</name>
    <dbReference type="NCBI Taxonomy" id="2840708"/>
    <lineage>
        <taxon>Bacteria</taxon>
        <taxon>Bacillati</taxon>
        <taxon>Bacillota</taxon>
        <taxon>Clostridia</taxon>
        <taxon>Eubacteriales</taxon>
        <taxon>Oscillospiraceae</taxon>
        <taxon>Oscillospiraceae incertae sedis</taxon>
        <taxon>Candidatus Avoscillospira</taxon>
    </lineage>
</organism>
<evidence type="ECO:0000313" key="2">
    <source>
        <dbReference type="EMBL" id="HIQ70514.1"/>
    </source>
</evidence>
<dbReference type="EMBL" id="DVFN01000135">
    <property type="protein sequence ID" value="HIQ70514.1"/>
    <property type="molecule type" value="Genomic_DNA"/>
</dbReference>
<dbReference type="Proteomes" id="UP000886874">
    <property type="component" value="Unassembled WGS sequence"/>
</dbReference>